<dbReference type="Proteomes" id="UP000183263">
    <property type="component" value="Unassembled WGS sequence"/>
</dbReference>
<gene>
    <name evidence="1" type="ORF">SAMN05444695_10617</name>
    <name evidence="2" type="ORF">SAMN05444695_10618</name>
</gene>
<name>A0A1G8IZQ9_9NOCA</name>
<sequence>MTVDEAVKGEVLAESELGGRRMIATDDTNSRSCVVVIELPPGVITLQVGWTPNPSESIKDAASAVEACEYATGYAEGLAPAFPDRLG</sequence>
<evidence type="ECO:0000313" key="1">
    <source>
        <dbReference type="EMBL" id="SDI24439.1"/>
    </source>
</evidence>
<reference evidence="1 3" key="1">
    <citation type="submission" date="2016-10" db="EMBL/GenBank/DDBJ databases">
        <authorList>
            <person name="de Groot N.N."/>
        </authorList>
    </citation>
    <scope>NUCLEOTIDE SEQUENCE [LARGE SCALE GENOMIC DNA]</scope>
    <source>
        <strain evidence="1 3">DSM 44892</strain>
    </source>
</reference>
<proteinExistence type="predicted"/>
<keyword evidence="3" id="KW-1185">Reference proteome</keyword>
<organism evidence="1 3">
    <name type="scientific">Rhodococcus triatomae</name>
    <dbReference type="NCBI Taxonomy" id="300028"/>
    <lineage>
        <taxon>Bacteria</taxon>
        <taxon>Bacillati</taxon>
        <taxon>Actinomycetota</taxon>
        <taxon>Actinomycetes</taxon>
        <taxon>Mycobacteriales</taxon>
        <taxon>Nocardiaceae</taxon>
        <taxon>Rhodococcus</taxon>
    </lineage>
</organism>
<evidence type="ECO:0000313" key="3">
    <source>
        <dbReference type="Proteomes" id="UP000183263"/>
    </source>
</evidence>
<accession>A0A1G8IZQ9</accession>
<dbReference type="EMBL" id="FNDN01000006">
    <property type="protein sequence ID" value="SDI24439.1"/>
    <property type="molecule type" value="Genomic_DNA"/>
</dbReference>
<evidence type="ECO:0008006" key="4">
    <source>
        <dbReference type="Google" id="ProtNLM"/>
    </source>
</evidence>
<protein>
    <recommendedName>
        <fullName evidence="4">DUF3558 domain-containing protein</fullName>
    </recommendedName>
</protein>
<dbReference type="AlphaFoldDB" id="A0A1G8IZQ9"/>
<evidence type="ECO:0000313" key="2">
    <source>
        <dbReference type="EMBL" id="SDI24473.1"/>
    </source>
</evidence>
<dbReference type="EMBL" id="FNDN01000006">
    <property type="protein sequence ID" value="SDI24473.1"/>
    <property type="molecule type" value="Genomic_DNA"/>
</dbReference>